<dbReference type="SMART" id="SM01381">
    <property type="entry name" value="7TM_GPCR_Srsx"/>
    <property type="match status" value="1"/>
</dbReference>
<dbReference type="SUPFAM" id="SSF81321">
    <property type="entry name" value="Family A G protein-coupled receptor-like"/>
    <property type="match status" value="1"/>
</dbReference>
<name>A0A913Z7M3_PATMI</name>
<dbReference type="RefSeq" id="XP_038047684.1">
    <property type="nucleotide sequence ID" value="XM_038191756.1"/>
</dbReference>
<dbReference type="AlphaFoldDB" id="A0A913Z7M3"/>
<dbReference type="Gene3D" id="1.20.1070.10">
    <property type="entry name" value="Rhodopsin 7-helix transmembrane proteins"/>
    <property type="match status" value="1"/>
</dbReference>
<accession>A0A913Z7M3</accession>
<dbReference type="GeneID" id="119721798"/>
<evidence type="ECO:0000259" key="9">
    <source>
        <dbReference type="PROSITE" id="PS50262"/>
    </source>
</evidence>
<feature type="domain" description="G-protein coupled receptors family 1 profile" evidence="9">
    <location>
        <begin position="24"/>
        <end position="263"/>
    </location>
</feature>
<dbReference type="PROSITE" id="PS50262">
    <property type="entry name" value="G_PROTEIN_RECEP_F1_2"/>
    <property type="match status" value="1"/>
</dbReference>
<dbReference type="OrthoDB" id="10254436at2759"/>
<dbReference type="InterPro" id="IPR000276">
    <property type="entry name" value="GPCR_Rhodpsn"/>
</dbReference>
<evidence type="ECO:0000256" key="8">
    <source>
        <dbReference type="SAM" id="Phobius"/>
    </source>
</evidence>
<dbReference type="PANTHER" id="PTHR24243">
    <property type="entry name" value="G-PROTEIN COUPLED RECEPTOR"/>
    <property type="match status" value="1"/>
</dbReference>
<evidence type="ECO:0000256" key="2">
    <source>
        <dbReference type="ARBA" id="ARBA00022692"/>
    </source>
</evidence>
<feature type="transmembrane region" description="Helical" evidence="8">
    <location>
        <begin position="72"/>
        <end position="97"/>
    </location>
</feature>
<evidence type="ECO:0000313" key="10">
    <source>
        <dbReference type="EnsemblMetazoa" id="XP_038047684.1"/>
    </source>
</evidence>
<evidence type="ECO:0000313" key="11">
    <source>
        <dbReference type="Proteomes" id="UP000887568"/>
    </source>
</evidence>
<evidence type="ECO:0000256" key="1">
    <source>
        <dbReference type="ARBA" id="ARBA00004141"/>
    </source>
</evidence>
<protein>
    <recommendedName>
        <fullName evidence="9">G-protein coupled receptors family 1 profile domain-containing protein</fullName>
    </recommendedName>
</protein>
<evidence type="ECO:0000256" key="3">
    <source>
        <dbReference type="ARBA" id="ARBA00022989"/>
    </source>
</evidence>
<keyword evidence="5 8" id="KW-0472">Membrane</keyword>
<dbReference type="EnsemblMetazoa" id="XM_038191756.1">
    <property type="protein sequence ID" value="XP_038047684.1"/>
    <property type="gene ID" value="LOC119721798"/>
</dbReference>
<evidence type="ECO:0000256" key="5">
    <source>
        <dbReference type="ARBA" id="ARBA00023136"/>
    </source>
</evidence>
<keyword evidence="4" id="KW-0297">G-protein coupled receptor</keyword>
<feature type="transmembrane region" description="Helical" evidence="8">
    <location>
        <begin position="156"/>
        <end position="175"/>
    </location>
</feature>
<dbReference type="CDD" id="cd00637">
    <property type="entry name" value="7tm_classA_rhodopsin-like"/>
    <property type="match status" value="1"/>
</dbReference>
<evidence type="ECO:0000256" key="7">
    <source>
        <dbReference type="ARBA" id="ARBA00023224"/>
    </source>
</evidence>
<dbReference type="GO" id="GO:0005886">
    <property type="term" value="C:plasma membrane"/>
    <property type="evidence" value="ECO:0007669"/>
    <property type="project" value="TreeGrafter"/>
</dbReference>
<dbReference type="PRINTS" id="PR00237">
    <property type="entry name" value="GPCRRHODOPSN"/>
</dbReference>
<feature type="transmembrane region" description="Helical" evidence="8">
    <location>
        <begin position="241"/>
        <end position="262"/>
    </location>
</feature>
<proteinExistence type="predicted"/>
<feature type="transmembrane region" description="Helical" evidence="8">
    <location>
        <begin position="196"/>
        <end position="229"/>
    </location>
</feature>
<dbReference type="InterPro" id="IPR017452">
    <property type="entry name" value="GPCR_Rhodpsn_7TM"/>
</dbReference>
<feature type="transmembrane region" description="Helical" evidence="8">
    <location>
        <begin position="45"/>
        <end position="66"/>
    </location>
</feature>
<keyword evidence="11" id="KW-1185">Reference proteome</keyword>
<keyword evidence="7" id="KW-0807">Transducer</keyword>
<keyword evidence="6" id="KW-0675">Receptor</keyword>
<sequence length="319" mass="35597">MHEDTNIAIQREVVKYMTPIGLLMNAIFLYVVARIKSMHSIVNIYLGNLAAADTVILASSLVSLLWQTRSIWRDLILVSLANVSTFASHFFVTALAFERYFAICRPLTFRAEAGKGRAFKITAGLWVTAIVVGFAVTAAFVWGGDAGSNATNVVTMVHYTVGLVINVYLYVCIVKKLRQQPKITSSDDHQQRLRRVILMLIVNTAVFFALNITSIIEAIMVAIIAWSSLSYSSLVKLNHSWIDLVIVVFILGLFNSSVNPLVYSGVNSDYREALVEAFSFLNPKRYCCRNRDTTQRPAQQIEMQEIKPRHGRAAAGNEV</sequence>
<comment type="subcellular location">
    <subcellularLocation>
        <location evidence="1">Membrane</location>
        <topology evidence="1">Multi-pass membrane protein</topology>
    </subcellularLocation>
</comment>
<dbReference type="Proteomes" id="UP000887568">
    <property type="component" value="Unplaced"/>
</dbReference>
<reference evidence="10" key="1">
    <citation type="submission" date="2022-11" db="UniProtKB">
        <authorList>
            <consortium name="EnsemblMetazoa"/>
        </authorList>
    </citation>
    <scope>IDENTIFICATION</scope>
</reference>
<dbReference type="Pfam" id="PF00001">
    <property type="entry name" value="7tm_1"/>
    <property type="match status" value="1"/>
</dbReference>
<keyword evidence="2 8" id="KW-0812">Transmembrane</keyword>
<feature type="transmembrane region" description="Helical" evidence="8">
    <location>
        <begin position="16"/>
        <end position="33"/>
    </location>
</feature>
<dbReference type="GO" id="GO:0004930">
    <property type="term" value="F:G protein-coupled receptor activity"/>
    <property type="evidence" value="ECO:0007669"/>
    <property type="project" value="UniProtKB-KW"/>
</dbReference>
<evidence type="ECO:0000256" key="6">
    <source>
        <dbReference type="ARBA" id="ARBA00023170"/>
    </source>
</evidence>
<dbReference type="PANTHER" id="PTHR24243:SF208">
    <property type="entry name" value="PYROKININ-1 RECEPTOR"/>
    <property type="match status" value="1"/>
</dbReference>
<organism evidence="10 11">
    <name type="scientific">Patiria miniata</name>
    <name type="common">Bat star</name>
    <name type="synonym">Asterina miniata</name>
    <dbReference type="NCBI Taxonomy" id="46514"/>
    <lineage>
        <taxon>Eukaryota</taxon>
        <taxon>Metazoa</taxon>
        <taxon>Echinodermata</taxon>
        <taxon>Eleutherozoa</taxon>
        <taxon>Asterozoa</taxon>
        <taxon>Asteroidea</taxon>
        <taxon>Valvatacea</taxon>
        <taxon>Valvatida</taxon>
        <taxon>Asterinidae</taxon>
        <taxon>Patiria</taxon>
    </lineage>
</organism>
<evidence type="ECO:0000256" key="4">
    <source>
        <dbReference type="ARBA" id="ARBA00023040"/>
    </source>
</evidence>
<feature type="transmembrane region" description="Helical" evidence="8">
    <location>
        <begin position="118"/>
        <end position="144"/>
    </location>
</feature>
<dbReference type="OMA" id="MHEDTNI"/>
<keyword evidence="3 8" id="KW-1133">Transmembrane helix</keyword>